<gene>
    <name evidence="1" type="ORF">WS74_0555</name>
</gene>
<keyword evidence="2" id="KW-1185">Reference proteome</keyword>
<accession>A0A075TZZ5</accession>
<dbReference type="KEGG" id="wci:WS105_0552"/>
<evidence type="ECO:0000313" key="1">
    <source>
        <dbReference type="EMBL" id="AIM62807.1"/>
    </source>
</evidence>
<protein>
    <submittedName>
        <fullName evidence="1">Uncharacterized protein</fullName>
    </submittedName>
</protein>
<name>A0A075TZZ5_9LACO</name>
<dbReference type="Proteomes" id="UP000029079">
    <property type="component" value="Chromosome"/>
</dbReference>
<dbReference type="RefSeq" id="WP_009765348.1">
    <property type="nucleotide sequence ID" value="NZ_CP009223.1"/>
</dbReference>
<dbReference type="AlphaFoldDB" id="A0A075TZZ5"/>
<reference evidence="1 2" key="1">
    <citation type="journal article" date="2014" name="Genome Announc.">
        <title>Complete Genome Sequences of Fish Pathogenic Weissella ceti Strains WS74 and WS105.</title>
        <authorList>
            <person name="Figueiredo H.C."/>
            <person name="Leal C.A."/>
            <person name="Dorella F.A."/>
            <person name="Carvalho A.F."/>
            <person name="Soares S.C."/>
            <person name="Pereira F.L."/>
            <person name="Azevedo V.A."/>
        </authorList>
    </citation>
    <scope>NUCLEOTIDE SEQUENCE [LARGE SCALE GENOMIC DNA]</scope>
    <source>
        <strain evidence="1 2">WS74</strain>
    </source>
</reference>
<evidence type="ECO:0000313" key="2">
    <source>
        <dbReference type="Proteomes" id="UP000029079"/>
    </source>
</evidence>
<dbReference type="EMBL" id="CP009223">
    <property type="protein sequence ID" value="AIM62807.1"/>
    <property type="molecule type" value="Genomic_DNA"/>
</dbReference>
<dbReference type="KEGG" id="wct:WS74_0555"/>
<dbReference type="STRING" id="759620.WS105_0552"/>
<dbReference type="PATRIC" id="fig|759620.7.peg.536"/>
<proteinExistence type="predicted"/>
<reference evidence="2" key="2">
    <citation type="submission" date="2014-08" db="EMBL/GenBank/DDBJ databases">
        <title>Complete genome of Weissella ceti strain WS74 isolated from diseased rainbow trout in Brazil.</title>
        <authorList>
            <person name="Figueiredo H.C.P."/>
            <person name="Leal C.A.G."/>
            <person name="Pereira F.L."/>
            <person name="Soares S.C."/>
            <person name="Dorella F.A."/>
            <person name="Carvalho A.F."/>
            <person name="Azevedo V.A.C."/>
        </authorList>
    </citation>
    <scope>NUCLEOTIDE SEQUENCE [LARGE SCALE GENOMIC DNA]</scope>
    <source>
        <strain evidence="2">WS74</strain>
    </source>
</reference>
<dbReference type="OrthoDB" id="9875216at2"/>
<dbReference type="KEGG" id="wce:WS08_0554"/>
<organism evidence="1 2">
    <name type="scientific">Weissella ceti</name>
    <dbReference type="NCBI Taxonomy" id="759620"/>
    <lineage>
        <taxon>Bacteria</taxon>
        <taxon>Bacillati</taxon>
        <taxon>Bacillota</taxon>
        <taxon>Bacilli</taxon>
        <taxon>Lactobacillales</taxon>
        <taxon>Lactobacillaceae</taxon>
        <taxon>Weissella</taxon>
    </lineage>
</organism>
<sequence length="92" mass="10412">MKKTKQQELLSLFDQAITDVGVETELGQFLTYSKEHVLDKSFKGIELMAFPDRISRIVRKHQMGVPISVTLLMAAVNKRSILSGFGLGFWKI</sequence>